<dbReference type="EMBL" id="CP043312">
    <property type="protein sequence ID" value="QEK39855.1"/>
    <property type="molecule type" value="Genomic_DNA"/>
</dbReference>
<accession>A0A5C0UI28</accession>
<name>A0A5C0UI28_9RICK</name>
<evidence type="ECO:0000313" key="1">
    <source>
        <dbReference type="EMBL" id="QEK39855.1"/>
    </source>
</evidence>
<evidence type="ECO:0000313" key="2">
    <source>
        <dbReference type="Proteomes" id="UP000323844"/>
    </source>
</evidence>
<dbReference type="KEGG" id="snay:FZC37_02905"/>
<dbReference type="AlphaFoldDB" id="A0A5C0UI28"/>
<dbReference type="Proteomes" id="UP000323844">
    <property type="component" value="Chromosome"/>
</dbReference>
<proteinExistence type="predicted"/>
<gene>
    <name evidence="1" type="ORF">FZC37_02905</name>
</gene>
<organism evidence="1 2">
    <name type="scientific">Candidatus Sneabacter namystus</name>
    <dbReference type="NCBI Taxonomy" id="2601646"/>
    <lineage>
        <taxon>Bacteria</taxon>
        <taxon>Pseudomonadati</taxon>
        <taxon>Pseudomonadota</taxon>
        <taxon>Alphaproteobacteria</taxon>
        <taxon>Rickettsiales</taxon>
        <taxon>Rickettsiaceae</taxon>
        <taxon>Rickettsieae</taxon>
        <taxon>Candidatus Sneabacter</taxon>
    </lineage>
</organism>
<protein>
    <submittedName>
        <fullName evidence="1">Uncharacterized protein</fullName>
    </submittedName>
</protein>
<keyword evidence="2" id="KW-1185">Reference proteome</keyword>
<reference evidence="1 2" key="1">
    <citation type="submission" date="2019-08" db="EMBL/GenBank/DDBJ databases">
        <title>Highly reduced genomes of protist endosymbionts show evolutionary convergence.</title>
        <authorList>
            <person name="George E."/>
            <person name="Husnik F."/>
            <person name="Tashyreva D."/>
            <person name="Prokopchuk G."/>
            <person name="Horak A."/>
            <person name="Kwong W.K."/>
            <person name="Lukes J."/>
            <person name="Keeling P.J."/>
        </authorList>
    </citation>
    <scope>NUCLEOTIDE SEQUENCE [LARGE SCALE GENOMIC DNA]</scope>
    <source>
        <strain evidence="1">1621</strain>
    </source>
</reference>
<sequence length="127" mass="13815">MLDVPSSETTSLMKLVEDVKLAVENVVELSKQGQDLLRQGNTKGFFAVVSELGKVVESATGMFDAIESHADFPHGLTAQVRKEIAGKSEIWSKTLDDFRSLLSSAIGDENYNMYRSAGKGGVIDEEC</sequence>